<comment type="caution">
    <text evidence="2">The sequence shown here is derived from an EMBL/GenBank/DDBJ whole genome shotgun (WGS) entry which is preliminary data.</text>
</comment>
<feature type="region of interest" description="Disordered" evidence="1">
    <location>
        <begin position="1"/>
        <end position="29"/>
    </location>
</feature>
<feature type="region of interest" description="Disordered" evidence="1">
    <location>
        <begin position="44"/>
        <end position="93"/>
    </location>
</feature>
<dbReference type="EMBL" id="JAVRRA010004589">
    <property type="protein sequence ID" value="KAK5275406.1"/>
    <property type="molecule type" value="Genomic_DNA"/>
</dbReference>
<gene>
    <name evidence="2" type="ORF">LTR16_012506</name>
</gene>
<protein>
    <submittedName>
        <fullName evidence="2">Uncharacterized protein</fullName>
    </submittedName>
</protein>
<dbReference type="Proteomes" id="UP001357485">
    <property type="component" value="Unassembled WGS sequence"/>
</dbReference>
<keyword evidence="3" id="KW-1185">Reference proteome</keyword>
<sequence>ALPAFQILPRPGHRPARRSPRRALRRPSRVRQLLRGGELAVRAARQARGPARLPPHGRRGGRPIGRRRGLPRGARVGPSAHRRLGLGYRAGGHAVCGPEAHRRRAELWHAEE</sequence>
<feature type="compositionally biased region" description="Basic residues" evidence="1">
    <location>
        <begin position="11"/>
        <end position="29"/>
    </location>
</feature>
<name>A0ABR0M0H7_9PEZI</name>
<feature type="compositionally biased region" description="Basic residues" evidence="1">
    <location>
        <begin position="55"/>
        <end position="70"/>
    </location>
</feature>
<reference evidence="2 3" key="1">
    <citation type="submission" date="2023-08" db="EMBL/GenBank/DDBJ databases">
        <title>Black Yeasts Isolated from many extreme environments.</title>
        <authorList>
            <person name="Coleine C."/>
            <person name="Stajich J.E."/>
            <person name="Selbmann L."/>
        </authorList>
    </citation>
    <scope>NUCLEOTIDE SEQUENCE [LARGE SCALE GENOMIC DNA]</scope>
    <source>
        <strain evidence="2 3">CCFEE 536</strain>
    </source>
</reference>
<feature type="non-terminal residue" evidence="2">
    <location>
        <position position="1"/>
    </location>
</feature>
<evidence type="ECO:0000256" key="1">
    <source>
        <dbReference type="SAM" id="MobiDB-lite"/>
    </source>
</evidence>
<evidence type="ECO:0000313" key="3">
    <source>
        <dbReference type="Proteomes" id="UP001357485"/>
    </source>
</evidence>
<evidence type="ECO:0000313" key="2">
    <source>
        <dbReference type="EMBL" id="KAK5275406.1"/>
    </source>
</evidence>
<proteinExistence type="predicted"/>
<accession>A0ABR0M0H7</accession>
<feature type="non-terminal residue" evidence="2">
    <location>
        <position position="112"/>
    </location>
</feature>
<organism evidence="2 3">
    <name type="scientific">Cryomyces antarcticus</name>
    <dbReference type="NCBI Taxonomy" id="329879"/>
    <lineage>
        <taxon>Eukaryota</taxon>
        <taxon>Fungi</taxon>
        <taxon>Dikarya</taxon>
        <taxon>Ascomycota</taxon>
        <taxon>Pezizomycotina</taxon>
        <taxon>Dothideomycetes</taxon>
        <taxon>Dothideomycetes incertae sedis</taxon>
        <taxon>Cryomyces</taxon>
    </lineage>
</organism>